<dbReference type="PANTHER" id="PTHR32305:SF15">
    <property type="entry name" value="PROTEIN RHSA-RELATED"/>
    <property type="match status" value="1"/>
</dbReference>
<feature type="region of interest" description="Disordered" evidence="2">
    <location>
        <begin position="708"/>
        <end position="797"/>
    </location>
</feature>
<feature type="domain" description="Teneurin-like YD-shell" evidence="3">
    <location>
        <begin position="462"/>
        <end position="545"/>
    </location>
</feature>
<gene>
    <name evidence="4" type="ORF">KEG57_31310</name>
</gene>
<keyword evidence="5" id="KW-1185">Reference proteome</keyword>
<dbReference type="InterPro" id="IPR050708">
    <property type="entry name" value="T6SS_VgrG/RHS"/>
</dbReference>
<sequence>MKREVAPWGGVTETTYAGATVTTKNARGYIRETTLDGLGRPVRVVDAEKGLTQYEYGPAGLRKVTDPGGAETTFARDGLGRVRFSQDPDRGASEIHYNGFGEVRWSKDALGRVVHLHHDRLGRLYKREDQDGVTEWVWDVALKGALSEVHSPGGAIERTLYDVQKGRVSGAELLLGGETFGVGYAYDAFGRPERVRYPEADGVPFEVELGLDAAGHLNAVRDAATHEAYWSLSATDGAGRITGEVLGQGISTTRKWFGERDRVASILTTAAGGTTLQDLGYDYDPEQNVRLRRDERQGKTEYFSHDGLDRLTCASFDAAKPCAREWRYSPDGNLWKTPEIGSIEYADPAHAHAATGADGESFVYDAVGNQVARPGHTIAYTAFDQPKEFTAKDGASAVLLDYGGDGMRLRKSTPEAVTIYVGGLYERVTRANGEVEHRYYVHGPERPIAVVTKKAGGMETRYLHVDALGSIDVVTDSLGGNAERTSFDPFGGRRNPVWGDAPSGAGPPGITLGFTGHEEDEEIGLVHMKGRLFDPRLGRFLTPDPFVTWPWSGQGWNPYSYVLNNPLRYIDSSGYQQVETGVEDLPPVPGEVQMPTDHVHVPLDAIRALSGRNPGEDVGGSAGKGDVTTVGQPVPQRHAMPAEEVEKSGIDIATEVLAGAGERALELPGELAVGFVMNLVMPTARGASYRPMDGPANTDDLGGRIADGVNQANPLLRGVGRRDQGGGRRGERGLRGGWSGWDGRRRHGGDDGAHAEGGGTRRRNGTETGRSAVRPSTTLDARSPRDGERLGCPQQWH</sequence>
<organism evidence="4 5">
    <name type="scientific">Polyangium jinanense</name>
    <dbReference type="NCBI Taxonomy" id="2829994"/>
    <lineage>
        <taxon>Bacteria</taxon>
        <taxon>Pseudomonadati</taxon>
        <taxon>Myxococcota</taxon>
        <taxon>Polyangia</taxon>
        <taxon>Polyangiales</taxon>
        <taxon>Polyangiaceae</taxon>
        <taxon>Polyangium</taxon>
    </lineage>
</organism>
<dbReference type="Pfam" id="PF25023">
    <property type="entry name" value="TEN_YD-shell"/>
    <property type="match status" value="1"/>
</dbReference>
<dbReference type="PANTHER" id="PTHR32305">
    <property type="match status" value="1"/>
</dbReference>
<dbReference type="NCBIfam" id="TIGR03696">
    <property type="entry name" value="Rhs_assc_core"/>
    <property type="match status" value="1"/>
</dbReference>
<evidence type="ECO:0000256" key="2">
    <source>
        <dbReference type="SAM" id="MobiDB-lite"/>
    </source>
</evidence>
<dbReference type="InterPro" id="IPR022385">
    <property type="entry name" value="Rhs_assc_core"/>
</dbReference>
<comment type="caution">
    <text evidence="4">The sequence shown here is derived from an EMBL/GenBank/DDBJ whole genome shotgun (WGS) entry which is preliminary data.</text>
</comment>
<keyword evidence="1" id="KW-0677">Repeat</keyword>
<feature type="region of interest" description="Disordered" evidence="2">
    <location>
        <begin position="614"/>
        <end position="633"/>
    </location>
</feature>
<accession>A0A9X4AW67</accession>
<evidence type="ECO:0000259" key="3">
    <source>
        <dbReference type="Pfam" id="PF25023"/>
    </source>
</evidence>
<protein>
    <submittedName>
        <fullName evidence="4">RHS repeat-associated core domain-containing protein</fullName>
    </submittedName>
</protein>
<feature type="compositionally biased region" description="Basic and acidic residues" evidence="2">
    <location>
        <begin position="720"/>
        <end position="734"/>
    </location>
</feature>
<evidence type="ECO:0000256" key="1">
    <source>
        <dbReference type="ARBA" id="ARBA00022737"/>
    </source>
</evidence>
<dbReference type="AlphaFoldDB" id="A0A9X4AW67"/>
<name>A0A9X4AW67_9BACT</name>
<evidence type="ECO:0000313" key="5">
    <source>
        <dbReference type="Proteomes" id="UP001151081"/>
    </source>
</evidence>
<dbReference type="Proteomes" id="UP001151081">
    <property type="component" value="Unassembled WGS sequence"/>
</dbReference>
<dbReference type="RefSeq" id="WP_272459115.1">
    <property type="nucleotide sequence ID" value="NZ_JAGTJJ010000025.1"/>
</dbReference>
<dbReference type="EMBL" id="JAGTJJ010000025">
    <property type="protein sequence ID" value="MDC3985010.1"/>
    <property type="molecule type" value="Genomic_DNA"/>
</dbReference>
<reference evidence="4 5" key="1">
    <citation type="submission" date="2021-04" db="EMBL/GenBank/DDBJ databases">
        <title>Genome analysis of Polyangium sp.</title>
        <authorList>
            <person name="Li Y."/>
            <person name="Wang J."/>
        </authorList>
    </citation>
    <scope>NUCLEOTIDE SEQUENCE [LARGE SCALE GENOMIC DNA]</scope>
    <source>
        <strain evidence="4 5">SDU14</strain>
    </source>
</reference>
<dbReference type="Gene3D" id="2.180.10.10">
    <property type="entry name" value="RHS repeat-associated core"/>
    <property type="match status" value="1"/>
</dbReference>
<proteinExistence type="predicted"/>
<evidence type="ECO:0000313" key="4">
    <source>
        <dbReference type="EMBL" id="MDC3985010.1"/>
    </source>
</evidence>
<dbReference type="InterPro" id="IPR056823">
    <property type="entry name" value="TEN-like_YD-shell"/>
</dbReference>